<keyword evidence="2" id="KW-0328">Glycosyltransferase</keyword>
<evidence type="ECO:0000256" key="2">
    <source>
        <dbReference type="ARBA" id="ARBA00022676"/>
    </source>
</evidence>
<evidence type="ECO:0000259" key="5">
    <source>
        <dbReference type="Pfam" id="PF00535"/>
    </source>
</evidence>
<keyword evidence="4" id="KW-0812">Transmembrane</keyword>
<comment type="caution">
    <text evidence="6">The sequence shown here is derived from an EMBL/GenBank/DDBJ whole genome shotgun (WGS) entry which is preliminary data.</text>
</comment>
<keyword evidence="3" id="KW-0808">Transferase</keyword>
<reference evidence="6 7" key="2">
    <citation type="submission" date="2018-05" db="EMBL/GenBank/DDBJ databases">
        <authorList>
            <person name="Lanie J.A."/>
            <person name="Ng W.-L."/>
            <person name="Kazmierczak K.M."/>
            <person name="Andrzejewski T.M."/>
            <person name="Davidsen T.M."/>
            <person name="Wayne K.J."/>
            <person name="Tettelin H."/>
            <person name="Glass J.I."/>
            <person name="Rusch D."/>
            <person name="Podicherti R."/>
            <person name="Tsui H.-C.T."/>
            <person name="Winkler M.E."/>
        </authorList>
    </citation>
    <scope>NUCLEOTIDE SEQUENCE [LARGE SCALE GENOMIC DNA]</scope>
    <source>
        <strain evidence="6 7">C305</strain>
    </source>
</reference>
<reference evidence="6 7" key="1">
    <citation type="submission" date="2018-05" db="EMBL/GenBank/DDBJ databases">
        <title>Brumimicrobium oceani sp. nov., isolated from coastal sediment.</title>
        <authorList>
            <person name="Kou Y."/>
        </authorList>
    </citation>
    <scope>NUCLEOTIDE SEQUENCE [LARGE SCALE GENOMIC DNA]</scope>
    <source>
        <strain evidence="6 7">C305</strain>
    </source>
</reference>
<comment type="similarity">
    <text evidence="1">Belongs to the glycosyltransferase 2 family.</text>
</comment>
<feature type="domain" description="Glycosyltransferase 2-like" evidence="5">
    <location>
        <begin position="42"/>
        <end position="144"/>
    </location>
</feature>
<dbReference type="OrthoDB" id="9805625at2"/>
<dbReference type="PANTHER" id="PTHR43630:SF1">
    <property type="entry name" value="POLY-BETA-1,6-N-ACETYL-D-GLUCOSAMINE SYNTHASE"/>
    <property type="match status" value="1"/>
</dbReference>
<dbReference type="SUPFAM" id="SSF53448">
    <property type="entry name" value="Nucleotide-diphospho-sugar transferases"/>
    <property type="match status" value="1"/>
</dbReference>
<dbReference type="InterPro" id="IPR029044">
    <property type="entry name" value="Nucleotide-diphossugar_trans"/>
</dbReference>
<dbReference type="EMBL" id="QFRJ01000019">
    <property type="protein sequence ID" value="PWH81321.1"/>
    <property type="molecule type" value="Genomic_DNA"/>
</dbReference>
<dbReference type="Pfam" id="PF00535">
    <property type="entry name" value="Glycos_transf_2"/>
    <property type="match status" value="1"/>
</dbReference>
<keyword evidence="4" id="KW-0472">Membrane</keyword>
<proteinExistence type="inferred from homology"/>
<protein>
    <recommendedName>
        <fullName evidence="5">Glycosyltransferase 2-like domain-containing protein</fullName>
    </recommendedName>
</protein>
<evidence type="ECO:0000313" key="7">
    <source>
        <dbReference type="Proteomes" id="UP000245370"/>
    </source>
</evidence>
<name>A0A2U2X0M3_9FLAO</name>
<keyword evidence="4" id="KW-1133">Transmembrane helix</keyword>
<feature type="transmembrane region" description="Helical" evidence="4">
    <location>
        <begin position="272"/>
        <end position="292"/>
    </location>
</feature>
<dbReference type="Proteomes" id="UP000245370">
    <property type="component" value="Unassembled WGS sequence"/>
</dbReference>
<dbReference type="PANTHER" id="PTHR43630">
    <property type="entry name" value="POLY-BETA-1,6-N-ACETYL-D-GLUCOSAMINE SYNTHASE"/>
    <property type="match status" value="1"/>
</dbReference>
<feature type="transmembrane region" description="Helical" evidence="4">
    <location>
        <begin position="6"/>
        <end position="24"/>
    </location>
</feature>
<evidence type="ECO:0000256" key="4">
    <source>
        <dbReference type="SAM" id="Phobius"/>
    </source>
</evidence>
<dbReference type="AlphaFoldDB" id="A0A2U2X0M3"/>
<evidence type="ECO:0000313" key="6">
    <source>
        <dbReference type="EMBL" id="PWH81321.1"/>
    </source>
</evidence>
<sequence>MGILEIYSIFLLFSLLLFTGAKIFSISTRSRVTSTLELNQITVIIPFRNEARCLPFLLQSIENQENLPFEVLFIDDHSTDFSSSVINSFIHDNNFGSLLKLPDGKMGKKEALNLGVTSAQTSYVLTLDADVVLDKHYFNSLLSKPQSVLLALPVVMKGKGFFDRFFATEYSFFNAFNFLIARIWPISISGANLLINKTAINYENQLLGHKHIASGDDYFLLKYFRRSKQSIYFGNNIESSVVTQAPSSFKSYFDQRVRWLSKSKYKAECRDTIIGVFMFVYFIGGVFTLIVAGITGDWVLLLSIFMMRLLLDAIVYLNYAQRLRETRNVLMLPFFQIFYPFLLIVVGALSVFYRPKWKGRKV</sequence>
<feature type="transmembrane region" description="Helical" evidence="4">
    <location>
        <begin position="298"/>
        <end position="317"/>
    </location>
</feature>
<dbReference type="InterPro" id="IPR001173">
    <property type="entry name" value="Glyco_trans_2-like"/>
</dbReference>
<accession>A0A2U2X0M3</accession>
<evidence type="ECO:0000256" key="1">
    <source>
        <dbReference type="ARBA" id="ARBA00006739"/>
    </source>
</evidence>
<gene>
    <name evidence="6" type="ORF">DIT68_15410</name>
</gene>
<dbReference type="GO" id="GO:0016757">
    <property type="term" value="F:glycosyltransferase activity"/>
    <property type="evidence" value="ECO:0007669"/>
    <property type="project" value="UniProtKB-KW"/>
</dbReference>
<dbReference type="Gene3D" id="3.90.550.10">
    <property type="entry name" value="Spore Coat Polysaccharide Biosynthesis Protein SpsA, Chain A"/>
    <property type="match status" value="1"/>
</dbReference>
<organism evidence="6 7">
    <name type="scientific">Brumimicrobium oceani</name>
    <dbReference type="NCBI Taxonomy" id="2100725"/>
    <lineage>
        <taxon>Bacteria</taxon>
        <taxon>Pseudomonadati</taxon>
        <taxon>Bacteroidota</taxon>
        <taxon>Flavobacteriia</taxon>
        <taxon>Flavobacteriales</taxon>
        <taxon>Crocinitomicaceae</taxon>
        <taxon>Brumimicrobium</taxon>
    </lineage>
</organism>
<evidence type="ECO:0000256" key="3">
    <source>
        <dbReference type="ARBA" id="ARBA00022679"/>
    </source>
</evidence>
<feature type="transmembrane region" description="Helical" evidence="4">
    <location>
        <begin position="329"/>
        <end position="353"/>
    </location>
</feature>
<dbReference type="RefSeq" id="WP_109360721.1">
    <property type="nucleotide sequence ID" value="NZ_QFRJ01000019.1"/>
</dbReference>
<keyword evidence="7" id="KW-1185">Reference proteome</keyword>